<evidence type="ECO:0000256" key="7">
    <source>
        <dbReference type="SAM" id="Phobius"/>
    </source>
</evidence>
<comment type="caution">
    <text evidence="9">The sequence shown here is derived from an EMBL/GenBank/DDBJ whole genome shotgun (WGS) entry which is preliminary data.</text>
</comment>
<accession>A0ABT4GYZ4</accession>
<dbReference type="InterPro" id="IPR023090">
    <property type="entry name" value="UPF0702_alpha/beta_dom_sf"/>
</dbReference>
<keyword evidence="5 7" id="KW-1133">Transmembrane helix</keyword>
<feature type="transmembrane region" description="Helical" evidence="7">
    <location>
        <begin position="36"/>
        <end position="53"/>
    </location>
</feature>
<keyword evidence="4 7" id="KW-0812">Transmembrane</keyword>
<dbReference type="Gene3D" id="3.30.240.20">
    <property type="entry name" value="bsu07140 like domains"/>
    <property type="match status" value="1"/>
</dbReference>
<gene>
    <name evidence="9" type="ORF">M5X12_15145</name>
</gene>
<evidence type="ECO:0000256" key="4">
    <source>
        <dbReference type="ARBA" id="ARBA00022692"/>
    </source>
</evidence>
<evidence type="ECO:0000313" key="9">
    <source>
        <dbReference type="EMBL" id="MCY9761909.1"/>
    </source>
</evidence>
<dbReference type="Pfam" id="PF04239">
    <property type="entry name" value="DUF421"/>
    <property type="match status" value="1"/>
</dbReference>
<comment type="similarity">
    <text evidence="2">Belongs to the UPF0702 family.</text>
</comment>
<dbReference type="EMBL" id="JAMDNP010000023">
    <property type="protein sequence ID" value="MCY9761909.1"/>
    <property type="molecule type" value="Genomic_DNA"/>
</dbReference>
<comment type="subcellular location">
    <subcellularLocation>
        <location evidence="1">Cell membrane</location>
        <topology evidence="1">Multi-pass membrane protein</topology>
    </subcellularLocation>
</comment>
<dbReference type="Proteomes" id="UP001527181">
    <property type="component" value="Unassembled WGS sequence"/>
</dbReference>
<organism evidence="9 10">
    <name type="scientific">Paenibacillus alvei</name>
    <name type="common">Bacillus alvei</name>
    <dbReference type="NCBI Taxonomy" id="44250"/>
    <lineage>
        <taxon>Bacteria</taxon>
        <taxon>Bacillati</taxon>
        <taxon>Bacillota</taxon>
        <taxon>Bacilli</taxon>
        <taxon>Bacillales</taxon>
        <taxon>Paenibacillaceae</taxon>
        <taxon>Paenibacillus</taxon>
    </lineage>
</organism>
<protein>
    <submittedName>
        <fullName evidence="9">DUF421 domain-containing protein</fullName>
    </submittedName>
</protein>
<keyword evidence="3" id="KW-1003">Cell membrane</keyword>
<name>A0ABT4GYZ4_PAEAL</name>
<dbReference type="GeneID" id="94490771"/>
<dbReference type="PANTHER" id="PTHR34582">
    <property type="entry name" value="UPF0702 TRANSMEMBRANE PROTEIN YCAP"/>
    <property type="match status" value="1"/>
</dbReference>
<evidence type="ECO:0000256" key="6">
    <source>
        <dbReference type="ARBA" id="ARBA00023136"/>
    </source>
</evidence>
<feature type="domain" description="YetF C-terminal" evidence="8">
    <location>
        <begin position="78"/>
        <end position="147"/>
    </location>
</feature>
<dbReference type="PANTHER" id="PTHR34582:SF2">
    <property type="entry name" value="UPF0702 TRANSMEMBRANE PROTEIN YDFR"/>
    <property type="match status" value="1"/>
</dbReference>
<dbReference type="InterPro" id="IPR007353">
    <property type="entry name" value="DUF421"/>
</dbReference>
<evidence type="ECO:0000256" key="5">
    <source>
        <dbReference type="ARBA" id="ARBA00022989"/>
    </source>
</evidence>
<feature type="transmembrane region" description="Helical" evidence="7">
    <location>
        <begin position="6"/>
        <end position="24"/>
    </location>
</feature>
<sequence length="195" mass="21861">MDWKFTWEALIVLSVGYALLRILGKKTVGEMTGVEIITLLAMASMIGHAVSAYGLFKTLITLCIYVGLLVTLQRLAIKFDWVEKLVMGRSTVVIENGAILEANLKKLRLTVDQLEAKLRTKGITSLTEVKTATIEMSGHIGFELMRHAKPVTIGELEKLLKSWDKPIPKQSKEIENLFDEVKQEGHRKKISPDLD</sequence>
<dbReference type="RefSeq" id="WP_005549116.1">
    <property type="nucleotide sequence ID" value="NZ_JAKOBS010000001.1"/>
</dbReference>
<reference evidence="9 10" key="1">
    <citation type="submission" date="2022-05" db="EMBL/GenBank/DDBJ databases">
        <title>Genome Sequencing of Bee-Associated Microbes.</title>
        <authorList>
            <person name="Dunlap C."/>
        </authorList>
    </citation>
    <scope>NUCLEOTIDE SEQUENCE [LARGE SCALE GENOMIC DNA]</scope>
    <source>
        <strain evidence="9 10">NRRL B-04010</strain>
    </source>
</reference>
<evidence type="ECO:0000256" key="3">
    <source>
        <dbReference type="ARBA" id="ARBA00022475"/>
    </source>
</evidence>
<feature type="transmembrane region" description="Helical" evidence="7">
    <location>
        <begin position="59"/>
        <end position="77"/>
    </location>
</feature>
<evidence type="ECO:0000256" key="1">
    <source>
        <dbReference type="ARBA" id="ARBA00004651"/>
    </source>
</evidence>
<keyword evidence="6 7" id="KW-0472">Membrane</keyword>
<proteinExistence type="inferred from homology"/>
<keyword evidence="10" id="KW-1185">Reference proteome</keyword>
<evidence type="ECO:0000256" key="2">
    <source>
        <dbReference type="ARBA" id="ARBA00006448"/>
    </source>
</evidence>
<evidence type="ECO:0000259" key="8">
    <source>
        <dbReference type="Pfam" id="PF04239"/>
    </source>
</evidence>
<evidence type="ECO:0000313" key="10">
    <source>
        <dbReference type="Proteomes" id="UP001527181"/>
    </source>
</evidence>